<dbReference type="Gene3D" id="1.25.40.10">
    <property type="entry name" value="Tetratricopeptide repeat domain"/>
    <property type="match status" value="1"/>
</dbReference>
<dbReference type="PROSITE" id="PS50005">
    <property type="entry name" value="TPR"/>
    <property type="match status" value="1"/>
</dbReference>
<dbReference type="PANTHER" id="PTHR17550">
    <property type="entry name" value="E3 UBIQUITIN-PROTEIN LIGASE TTC3"/>
    <property type="match status" value="1"/>
</dbReference>
<feature type="repeat" description="TPR" evidence="1">
    <location>
        <begin position="228"/>
        <end position="261"/>
    </location>
</feature>
<sequence length="297" mass="34634">MDDFAEGDFAVGEYALLGDCPCEDDTQELMTDEYVRVTQLYCDGVGKQYKDYAQSERNLEFDICNIWCSKPLSVLQDYCDAIKVYLFWPLLFQHPHSSVLSRLHPCMENTNSCASEISLKKLQHLELMEDIVDLAKKVANDPFLIEGLLRIGYKIENKILAMEEAINWIKYTGDVTILPKLGSIDNCWPMLSVFFTEYKYHITKVVTENCNLLEEFKTRNCADCIEQGELMKLRGNEEFSKGRFDIAIIYYTRAIEYRPENHLLYGNRALCFLRTGQFRKHSHGRKFGKYKSLKRRK</sequence>
<name>A0A5F9C2Y4_RABIT</name>
<proteinExistence type="predicted"/>
<dbReference type="AlphaFoldDB" id="A0A5F9C2Y4"/>
<accession>A0A5F9C2Y4</accession>
<keyword evidence="1" id="KW-0802">TPR repeat</keyword>
<dbReference type="SMART" id="SM00028">
    <property type="entry name" value="TPR"/>
    <property type="match status" value="1"/>
</dbReference>
<evidence type="ECO:0000313" key="2">
    <source>
        <dbReference type="Ensembl" id="ENSOCUP00000027975.1"/>
    </source>
</evidence>
<reference evidence="2 3" key="1">
    <citation type="journal article" date="2011" name="Nature">
        <title>A high-resolution map of human evolutionary constraint using 29 mammals.</title>
        <authorList>
            <person name="Lindblad-Toh K."/>
            <person name="Garber M."/>
            <person name="Zuk O."/>
            <person name="Lin M.F."/>
            <person name="Parker B.J."/>
            <person name="Washietl S."/>
            <person name="Kheradpour P."/>
            <person name="Ernst J."/>
            <person name="Jordan G."/>
            <person name="Mauceli E."/>
            <person name="Ward L.D."/>
            <person name="Lowe C.B."/>
            <person name="Holloway A.K."/>
            <person name="Clamp M."/>
            <person name="Gnerre S."/>
            <person name="Alfoldi J."/>
            <person name="Beal K."/>
            <person name="Chang J."/>
            <person name="Clawson H."/>
            <person name="Cuff J."/>
            <person name="Di Palma F."/>
            <person name="Fitzgerald S."/>
            <person name="Flicek P."/>
            <person name="Guttman M."/>
            <person name="Hubisz M.J."/>
            <person name="Jaffe D.B."/>
            <person name="Jungreis I."/>
            <person name="Kent W.J."/>
            <person name="Kostka D."/>
            <person name="Lara M."/>
            <person name="Martins A.L."/>
            <person name="Massingham T."/>
            <person name="Moltke I."/>
            <person name="Raney B.J."/>
            <person name="Rasmussen M.D."/>
            <person name="Robinson J."/>
            <person name="Stark A."/>
            <person name="Vilella A.J."/>
            <person name="Wen J."/>
            <person name="Xie X."/>
            <person name="Zody M.C."/>
            <person name="Baldwin J."/>
            <person name="Bloom T."/>
            <person name="Chin C.W."/>
            <person name="Heiman D."/>
            <person name="Nicol R."/>
            <person name="Nusbaum C."/>
            <person name="Young S."/>
            <person name="Wilkinson J."/>
            <person name="Worley K.C."/>
            <person name="Kovar C.L."/>
            <person name="Muzny D.M."/>
            <person name="Gibbs R.A."/>
            <person name="Cree A."/>
            <person name="Dihn H.H."/>
            <person name="Fowler G."/>
            <person name="Jhangiani S."/>
            <person name="Joshi V."/>
            <person name="Lee S."/>
            <person name="Lewis L.R."/>
            <person name="Nazareth L.V."/>
            <person name="Okwuonu G."/>
            <person name="Santibanez J."/>
            <person name="Warren W.C."/>
            <person name="Mardis E.R."/>
            <person name="Weinstock G.M."/>
            <person name="Wilson R.K."/>
            <person name="Delehaunty K."/>
            <person name="Dooling D."/>
            <person name="Fronik C."/>
            <person name="Fulton L."/>
            <person name="Fulton B."/>
            <person name="Graves T."/>
            <person name="Minx P."/>
            <person name="Sodergren E."/>
            <person name="Birney E."/>
            <person name="Margulies E.H."/>
            <person name="Herrero J."/>
            <person name="Green E.D."/>
            <person name="Haussler D."/>
            <person name="Siepel A."/>
            <person name="Goldman N."/>
            <person name="Pollard K.S."/>
            <person name="Pedersen J.S."/>
            <person name="Lander E.S."/>
            <person name="Kellis M."/>
        </authorList>
    </citation>
    <scope>NUCLEOTIDE SEQUENCE [LARGE SCALE GENOMIC DNA]</scope>
    <source>
        <strain evidence="3">Thorbecke</strain>
    </source>
</reference>
<dbReference type="GO" id="GO:0004842">
    <property type="term" value="F:ubiquitin-protein transferase activity"/>
    <property type="evidence" value="ECO:0007669"/>
    <property type="project" value="TreeGrafter"/>
</dbReference>
<dbReference type="InterPro" id="IPR019734">
    <property type="entry name" value="TPR_rpt"/>
</dbReference>
<dbReference type="Ensembl" id="ENSOCUT00000057542.1">
    <property type="protein sequence ID" value="ENSOCUP00000027975.1"/>
    <property type="gene ID" value="ENSOCUG00000003483.4"/>
</dbReference>
<protein>
    <submittedName>
        <fullName evidence="2">Tetratricopeptide repeat domain 3</fullName>
    </submittedName>
</protein>
<dbReference type="GeneTree" id="ENSGT00940000154465"/>
<evidence type="ECO:0000313" key="3">
    <source>
        <dbReference type="Proteomes" id="UP000001811"/>
    </source>
</evidence>
<dbReference type="Proteomes" id="UP000001811">
    <property type="component" value="Unplaced"/>
</dbReference>
<gene>
    <name evidence="2" type="primary">TTC3</name>
</gene>
<reference evidence="2" key="3">
    <citation type="submission" date="2025-09" db="UniProtKB">
        <authorList>
            <consortium name="Ensembl"/>
        </authorList>
    </citation>
    <scope>IDENTIFICATION</scope>
    <source>
        <strain evidence="2">Thorbecke</strain>
    </source>
</reference>
<dbReference type="Bgee" id="ENSOCUG00000003483">
    <property type="expression patterns" value="Expressed in prefrontal cortex and 14 other cell types or tissues"/>
</dbReference>
<reference evidence="2" key="2">
    <citation type="submission" date="2025-08" db="UniProtKB">
        <authorList>
            <consortium name="Ensembl"/>
        </authorList>
    </citation>
    <scope>IDENTIFICATION</scope>
    <source>
        <strain evidence="2">Thorbecke</strain>
    </source>
</reference>
<evidence type="ECO:0000256" key="1">
    <source>
        <dbReference type="PROSITE-ProRule" id="PRU00339"/>
    </source>
</evidence>
<dbReference type="InterPro" id="IPR011990">
    <property type="entry name" value="TPR-like_helical_dom_sf"/>
</dbReference>
<dbReference type="PANTHER" id="PTHR17550:SF4">
    <property type="entry name" value="E3 UBIQUITIN-PROTEIN LIGASE TTC3"/>
    <property type="match status" value="1"/>
</dbReference>
<dbReference type="GO" id="GO:0006511">
    <property type="term" value="P:ubiquitin-dependent protein catabolic process"/>
    <property type="evidence" value="ECO:0007669"/>
    <property type="project" value="TreeGrafter"/>
</dbReference>
<keyword evidence="3" id="KW-1185">Reference proteome</keyword>
<organism evidence="2 3">
    <name type="scientific">Oryctolagus cuniculus</name>
    <name type="common">Rabbit</name>
    <dbReference type="NCBI Taxonomy" id="9986"/>
    <lineage>
        <taxon>Eukaryota</taxon>
        <taxon>Metazoa</taxon>
        <taxon>Chordata</taxon>
        <taxon>Craniata</taxon>
        <taxon>Vertebrata</taxon>
        <taxon>Euteleostomi</taxon>
        <taxon>Mammalia</taxon>
        <taxon>Eutheria</taxon>
        <taxon>Euarchontoglires</taxon>
        <taxon>Glires</taxon>
        <taxon>Lagomorpha</taxon>
        <taxon>Leporidae</taxon>
        <taxon>Oryctolagus</taxon>
    </lineage>
</organism>
<dbReference type="SUPFAM" id="SSF48452">
    <property type="entry name" value="TPR-like"/>
    <property type="match status" value="1"/>
</dbReference>